<dbReference type="AlphaFoldDB" id="E3MH14"/>
<evidence type="ECO:0000313" key="2">
    <source>
        <dbReference type="EMBL" id="EFP01687.1"/>
    </source>
</evidence>
<dbReference type="InParanoid" id="E3MH14"/>
<keyword evidence="3" id="KW-1185">Reference proteome</keyword>
<reference evidence="2" key="1">
    <citation type="submission" date="2007-07" db="EMBL/GenBank/DDBJ databases">
        <title>PCAP assembly of the Caenorhabditis remanei genome.</title>
        <authorList>
            <consortium name="The Caenorhabditis remanei Sequencing Consortium"/>
            <person name="Wilson R.K."/>
        </authorList>
    </citation>
    <scope>NUCLEOTIDE SEQUENCE [LARGE SCALE GENOMIC DNA]</scope>
    <source>
        <strain evidence="2">PB4641</strain>
    </source>
</reference>
<protein>
    <submittedName>
        <fullName evidence="2">Uncharacterized protein</fullName>
    </submittedName>
</protein>
<dbReference type="Proteomes" id="UP000008281">
    <property type="component" value="Unassembled WGS sequence"/>
</dbReference>
<name>E3MH14_CAERE</name>
<evidence type="ECO:0000313" key="3">
    <source>
        <dbReference type="Proteomes" id="UP000008281"/>
    </source>
</evidence>
<accession>E3MH14</accession>
<organism evidence="3">
    <name type="scientific">Caenorhabditis remanei</name>
    <name type="common">Caenorhabditis vulgaris</name>
    <dbReference type="NCBI Taxonomy" id="31234"/>
    <lineage>
        <taxon>Eukaryota</taxon>
        <taxon>Metazoa</taxon>
        <taxon>Ecdysozoa</taxon>
        <taxon>Nematoda</taxon>
        <taxon>Chromadorea</taxon>
        <taxon>Rhabditida</taxon>
        <taxon>Rhabditina</taxon>
        <taxon>Rhabditomorpha</taxon>
        <taxon>Rhabditoidea</taxon>
        <taxon>Rhabditidae</taxon>
        <taxon>Peloderinae</taxon>
        <taxon>Caenorhabditis</taxon>
    </lineage>
</organism>
<sequence length="38" mass="3896">MSGTPATDPPADGHPMEIDPVFPPPKTAEKAPSKNPIG</sequence>
<dbReference type="HOGENOM" id="CLU_3336101_0_0_1"/>
<dbReference type="EMBL" id="DS268444">
    <property type="protein sequence ID" value="EFP01687.1"/>
    <property type="molecule type" value="Genomic_DNA"/>
</dbReference>
<gene>
    <name evidence="2" type="ORF">CRE_23350</name>
</gene>
<proteinExistence type="predicted"/>
<evidence type="ECO:0000256" key="1">
    <source>
        <dbReference type="SAM" id="MobiDB-lite"/>
    </source>
</evidence>
<feature type="region of interest" description="Disordered" evidence="1">
    <location>
        <begin position="1"/>
        <end position="38"/>
    </location>
</feature>